<evidence type="ECO:0000313" key="7">
    <source>
        <dbReference type="Proteomes" id="UP000546970"/>
    </source>
</evidence>
<keyword evidence="3" id="KW-0804">Transcription</keyword>
<accession>A0A7X9UBJ2</accession>
<dbReference type="GO" id="GO:0003700">
    <property type="term" value="F:DNA-binding transcription factor activity"/>
    <property type="evidence" value="ECO:0007669"/>
    <property type="project" value="TreeGrafter"/>
</dbReference>
<sequence length="253" mass="27994">MPTKNTDAPHRSTQRVLNILDVLSHSDDGLTMAEICRTLRAPKSSLFPIIHTMAEEGYICFDETSNHYRIGFKTYLAGKAYVRGKDAVSVLSSQLQRIVHACGETCQAGILSGDKVLYIAKVDSPQPVRLFSDIGRALPIHCTAIGKALVCEHEHDELHALLGDDFHLYTPRTHATFEDLWEDLQVVRQEGIAHDRGEMTDSIECIAAPVHVDGQIHYGIGISVPSYRLTIEKSAELAQLLEDATTYLEAVLS</sequence>
<dbReference type="Gene3D" id="1.10.10.10">
    <property type="entry name" value="Winged helix-like DNA-binding domain superfamily/Winged helix DNA-binding domain"/>
    <property type="match status" value="1"/>
</dbReference>
<dbReference type="SUPFAM" id="SSF55781">
    <property type="entry name" value="GAF domain-like"/>
    <property type="match status" value="1"/>
</dbReference>
<organism evidence="6 7">
    <name type="scientific">Collinsella acetigenes</name>
    <dbReference type="NCBI Taxonomy" id="2713419"/>
    <lineage>
        <taxon>Bacteria</taxon>
        <taxon>Bacillati</taxon>
        <taxon>Actinomycetota</taxon>
        <taxon>Coriobacteriia</taxon>
        <taxon>Coriobacteriales</taxon>
        <taxon>Coriobacteriaceae</taxon>
        <taxon>Collinsella</taxon>
    </lineage>
</organism>
<dbReference type="SUPFAM" id="SSF46785">
    <property type="entry name" value="Winged helix' DNA-binding domain"/>
    <property type="match status" value="1"/>
</dbReference>
<dbReference type="PANTHER" id="PTHR30136:SF24">
    <property type="entry name" value="HTH-TYPE TRANSCRIPTIONAL REPRESSOR ALLR"/>
    <property type="match status" value="1"/>
</dbReference>
<evidence type="ECO:0000259" key="5">
    <source>
        <dbReference type="PROSITE" id="PS51078"/>
    </source>
</evidence>
<evidence type="ECO:0000256" key="1">
    <source>
        <dbReference type="ARBA" id="ARBA00023015"/>
    </source>
</evidence>
<dbReference type="InterPro" id="IPR050707">
    <property type="entry name" value="HTH_MetabolicPath_Reg"/>
</dbReference>
<dbReference type="Pfam" id="PF09339">
    <property type="entry name" value="HTH_IclR"/>
    <property type="match status" value="1"/>
</dbReference>
<dbReference type="Proteomes" id="UP000546970">
    <property type="component" value="Unassembled WGS sequence"/>
</dbReference>
<dbReference type="InterPro" id="IPR036390">
    <property type="entry name" value="WH_DNA-bd_sf"/>
</dbReference>
<dbReference type="PROSITE" id="PS51078">
    <property type="entry name" value="ICLR_ED"/>
    <property type="match status" value="1"/>
</dbReference>
<evidence type="ECO:0000313" key="6">
    <source>
        <dbReference type="EMBL" id="NMF55122.1"/>
    </source>
</evidence>
<dbReference type="Gene3D" id="3.30.450.40">
    <property type="match status" value="1"/>
</dbReference>
<gene>
    <name evidence="6" type="ORF">HF320_02075</name>
</gene>
<evidence type="ECO:0000256" key="2">
    <source>
        <dbReference type="ARBA" id="ARBA00023125"/>
    </source>
</evidence>
<keyword evidence="7" id="KW-1185">Reference proteome</keyword>
<dbReference type="InterPro" id="IPR014757">
    <property type="entry name" value="Tscrpt_reg_IclR_C"/>
</dbReference>
<keyword evidence="2" id="KW-0238">DNA-binding</keyword>
<reference evidence="6 7" key="1">
    <citation type="submission" date="2020-04" db="EMBL/GenBank/DDBJ databases">
        <title>Collinsella sp. KGMB02528 nov., an anaerobic actinobacterium isolated from human feces.</title>
        <authorList>
            <person name="Han K.-I."/>
            <person name="Eom M.K."/>
            <person name="Kim J.-S."/>
            <person name="Lee K.C."/>
            <person name="Suh M.K."/>
            <person name="Park S.-H."/>
            <person name="Lee J.H."/>
            <person name="Kang S.W."/>
            <person name="Park J.-E."/>
            <person name="Oh B.S."/>
            <person name="Yu S.Y."/>
            <person name="Choi S.-H."/>
            <person name="Lee D.H."/>
            <person name="Yoon H."/>
            <person name="Kim B.-Y."/>
            <person name="Lee J.H."/>
            <person name="Lee J.-S."/>
        </authorList>
    </citation>
    <scope>NUCLEOTIDE SEQUENCE [LARGE SCALE GENOMIC DNA]</scope>
    <source>
        <strain evidence="6 7">KGMB02528</strain>
    </source>
</reference>
<dbReference type="AlphaFoldDB" id="A0A7X9UBJ2"/>
<evidence type="ECO:0000259" key="4">
    <source>
        <dbReference type="PROSITE" id="PS51077"/>
    </source>
</evidence>
<dbReference type="Pfam" id="PF01614">
    <property type="entry name" value="IclR_C"/>
    <property type="match status" value="1"/>
</dbReference>
<dbReference type="RefSeq" id="WP_169276840.1">
    <property type="nucleotide sequence ID" value="NZ_JABBCP010000001.1"/>
</dbReference>
<dbReference type="InterPro" id="IPR005471">
    <property type="entry name" value="Tscrpt_reg_IclR_N"/>
</dbReference>
<dbReference type="PANTHER" id="PTHR30136">
    <property type="entry name" value="HELIX-TURN-HELIX TRANSCRIPTIONAL REGULATOR, ICLR FAMILY"/>
    <property type="match status" value="1"/>
</dbReference>
<dbReference type="InterPro" id="IPR029016">
    <property type="entry name" value="GAF-like_dom_sf"/>
</dbReference>
<proteinExistence type="predicted"/>
<evidence type="ECO:0000256" key="3">
    <source>
        <dbReference type="ARBA" id="ARBA00023163"/>
    </source>
</evidence>
<keyword evidence="1" id="KW-0805">Transcription regulation</keyword>
<dbReference type="GO" id="GO:0003677">
    <property type="term" value="F:DNA binding"/>
    <property type="evidence" value="ECO:0007669"/>
    <property type="project" value="UniProtKB-KW"/>
</dbReference>
<comment type="caution">
    <text evidence="6">The sequence shown here is derived from an EMBL/GenBank/DDBJ whole genome shotgun (WGS) entry which is preliminary data.</text>
</comment>
<dbReference type="SMART" id="SM00346">
    <property type="entry name" value="HTH_ICLR"/>
    <property type="match status" value="1"/>
</dbReference>
<dbReference type="EMBL" id="JABBCP010000001">
    <property type="protein sequence ID" value="NMF55122.1"/>
    <property type="molecule type" value="Genomic_DNA"/>
</dbReference>
<dbReference type="InterPro" id="IPR036388">
    <property type="entry name" value="WH-like_DNA-bd_sf"/>
</dbReference>
<feature type="domain" description="HTH iclR-type" evidence="4">
    <location>
        <begin position="10"/>
        <end position="72"/>
    </location>
</feature>
<name>A0A7X9UBJ2_9ACTN</name>
<dbReference type="GO" id="GO:0045892">
    <property type="term" value="P:negative regulation of DNA-templated transcription"/>
    <property type="evidence" value="ECO:0007669"/>
    <property type="project" value="TreeGrafter"/>
</dbReference>
<protein>
    <submittedName>
        <fullName evidence="6">IclR family transcriptional regulator</fullName>
    </submittedName>
</protein>
<feature type="domain" description="IclR-ED" evidence="5">
    <location>
        <begin position="73"/>
        <end position="253"/>
    </location>
</feature>
<dbReference type="PROSITE" id="PS51077">
    <property type="entry name" value="HTH_ICLR"/>
    <property type="match status" value="1"/>
</dbReference>